<dbReference type="InterPro" id="IPR000591">
    <property type="entry name" value="DEP_dom"/>
</dbReference>
<dbReference type="InterPro" id="IPR036034">
    <property type="entry name" value="PDZ_sf"/>
</dbReference>
<evidence type="ECO:0000313" key="4">
    <source>
        <dbReference type="EMBL" id="OQV23994.1"/>
    </source>
</evidence>
<dbReference type="PANTHER" id="PTHR22829">
    <property type="entry name" value="DEP DOMAIN PROTEIN"/>
    <property type="match status" value="1"/>
</dbReference>
<feature type="domain" description="DEP" evidence="3">
    <location>
        <begin position="1"/>
        <end position="76"/>
    </location>
</feature>
<name>A0A1W0X9C5_HYPEX</name>
<dbReference type="Pfam" id="PF00610">
    <property type="entry name" value="DEP"/>
    <property type="match status" value="1"/>
</dbReference>
<dbReference type="Gene3D" id="2.30.42.10">
    <property type="match status" value="1"/>
</dbReference>
<keyword evidence="5" id="KW-1185">Reference proteome</keyword>
<feature type="compositionally biased region" description="Polar residues" evidence="1">
    <location>
        <begin position="231"/>
        <end position="241"/>
    </location>
</feature>
<dbReference type="GO" id="GO:0005085">
    <property type="term" value="F:guanyl-nucleotide exchange factor activity"/>
    <property type="evidence" value="ECO:0007669"/>
    <property type="project" value="TreeGrafter"/>
</dbReference>
<evidence type="ECO:0000259" key="2">
    <source>
        <dbReference type="PROSITE" id="PS50106"/>
    </source>
</evidence>
<dbReference type="GO" id="GO:0005886">
    <property type="term" value="C:plasma membrane"/>
    <property type="evidence" value="ECO:0007669"/>
    <property type="project" value="TreeGrafter"/>
</dbReference>
<dbReference type="InterPro" id="IPR036388">
    <property type="entry name" value="WH-like_DNA-bd_sf"/>
</dbReference>
<protein>
    <submittedName>
        <fullName evidence="4">DEP domain-containing mTOR-interacting protein</fullName>
    </submittedName>
</protein>
<dbReference type="PROSITE" id="PS50106">
    <property type="entry name" value="PDZ"/>
    <property type="match status" value="1"/>
</dbReference>
<dbReference type="PANTHER" id="PTHR22829:SF16">
    <property type="entry name" value="PH DOMAIN-CONTAINING PROTEIN"/>
    <property type="match status" value="1"/>
</dbReference>
<dbReference type="Pfam" id="PF17820">
    <property type="entry name" value="PDZ_6"/>
    <property type="match status" value="1"/>
</dbReference>
<dbReference type="OrthoDB" id="39497at2759"/>
<dbReference type="GO" id="GO:0007186">
    <property type="term" value="P:G protein-coupled receptor signaling pathway"/>
    <property type="evidence" value="ECO:0007669"/>
    <property type="project" value="TreeGrafter"/>
</dbReference>
<evidence type="ECO:0000259" key="3">
    <source>
        <dbReference type="PROSITE" id="PS50186"/>
    </source>
</evidence>
<dbReference type="SUPFAM" id="SSF46785">
    <property type="entry name" value="Winged helix' DNA-binding domain"/>
    <property type="match status" value="2"/>
</dbReference>
<dbReference type="AlphaFoldDB" id="A0A1W0X9C5"/>
<dbReference type="InterPro" id="IPR001478">
    <property type="entry name" value="PDZ"/>
</dbReference>
<evidence type="ECO:0000256" key="1">
    <source>
        <dbReference type="SAM" id="MobiDB-lite"/>
    </source>
</evidence>
<gene>
    <name evidence="4" type="ORF">BV898_02340</name>
</gene>
<dbReference type="GO" id="GO:0035556">
    <property type="term" value="P:intracellular signal transduction"/>
    <property type="evidence" value="ECO:0007669"/>
    <property type="project" value="InterPro"/>
</dbReference>
<reference evidence="5" key="1">
    <citation type="submission" date="2017-01" db="EMBL/GenBank/DDBJ databases">
        <title>Comparative genomics of anhydrobiosis in the tardigrade Hypsibius dujardini.</title>
        <authorList>
            <person name="Yoshida Y."/>
            <person name="Koutsovoulos G."/>
            <person name="Laetsch D."/>
            <person name="Stevens L."/>
            <person name="Kumar S."/>
            <person name="Horikawa D."/>
            <person name="Ishino K."/>
            <person name="Komine S."/>
            <person name="Tomita M."/>
            <person name="Blaxter M."/>
            <person name="Arakawa K."/>
        </authorList>
    </citation>
    <scope>NUCLEOTIDE SEQUENCE [LARGE SCALE GENOMIC DNA]</scope>
    <source>
        <strain evidence="5">Z151</strain>
    </source>
</reference>
<dbReference type="InterPro" id="IPR036390">
    <property type="entry name" value="WH_DNA-bd_sf"/>
</dbReference>
<dbReference type="Gene3D" id="1.10.10.10">
    <property type="entry name" value="Winged helix-like DNA-binding domain superfamily/Winged helix DNA-binding domain"/>
    <property type="match status" value="2"/>
</dbReference>
<feature type="domain" description="PDZ" evidence="2">
    <location>
        <begin position="281"/>
        <end position="358"/>
    </location>
</feature>
<feature type="domain" description="DEP" evidence="3">
    <location>
        <begin position="118"/>
        <end position="178"/>
    </location>
</feature>
<dbReference type="SMART" id="SM00049">
    <property type="entry name" value="DEP"/>
    <property type="match status" value="2"/>
</dbReference>
<dbReference type="GO" id="GO:0023051">
    <property type="term" value="P:regulation of signaling"/>
    <property type="evidence" value="ECO:0007669"/>
    <property type="project" value="TreeGrafter"/>
</dbReference>
<comment type="caution">
    <text evidence="4">The sequence shown here is derived from an EMBL/GenBank/DDBJ whole genome shotgun (WGS) entry which is preliminary data.</text>
</comment>
<sequence length="363" mass="41056">MHLAPDLVRDRRHHLRVYSCSFDAADCLSWLIEENEAPSRVAAVFLMNILQKSRILHHVTDDHLFKDQHLFFRFRQDDNTFPVTQVTRLFFFAQRLHDRLHSEPQSCLRKFQAGDKIVADAFKGAEFAQWLIRKNESRNLDEAVVSCQQLLDAGLIKCLDGVPSAKFRVADNFYNFAFDFNYRRRLHDLFLLPNVQKEASMQNIKFLPKTASAYEIYPGFDSHGNGSLSPMSPTPTLFSDTSSGSGGSPSTLNPFRPAFERRHIAQAERMLEPDSGFVRKVIQVESDAVGYGFVLRGASPCYIQTVDPDGPAHKAGVKVGQYLYSVNDIIVFDRTHKDVASVIVDSHGKIRLVVFAEGDSPKC</sequence>
<dbReference type="InterPro" id="IPR041489">
    <property type="entry name" value="PDZ_6"/>
</dbReference>
<dbReference type="SUPFAM" id="SSF50156">
    <property type="entry name" value="PDZ domain-like"/>
    <property type="match status" value="1"/>
</dbReference>
<evidence type="ECO:0000313" key="5">
    <source>
        <dbReference type="Proteomes" id="UP000192578"/>
    </source>
</evidence>
<feature type="region of interest" description="Disordered" evidence="1">
    <location>
        <begin position="231"/>
        <end position="252"/>
    </location>
</feature>
<accession>A0A1W0X9C5</accession>
<dbReference type="SMART" id="SM00228">
    <property type="entry name" value="PDZ"/>
    <property type="match status" value="1"/>
</dbReference>
<proteinExistence type="predicted"/>
<dbReference type="GO" id="GO:0005096">
    <property type="term" value="F:GTPase activator activity"/>
    <property type="evidence" value="ECO:0007669"/>
    <property type="project" value="TreeGrafter"/>
</dbReference>
<dbReference type="PROSITE" id="PS50186">
    <property type="entry name" value="DEP"/>
    <property type="match status" value="2"/>
</dbReference>
<dbReference type="Proteomes" id="UP000192578">
    <property type="component" value="Unassembled WGS sequence"/>
</dbReference>
<dbReference type="EMBL" id="MTYJ01000009">
    <property type="protein sequence ID" value="OQV23994.1"/>
    <property type="molecule type" value="Genomic_DNA"/>
</dbReference>
<organism evidence="4 5">
    <name type="scientific">Hypsibius exemplaris</name>
    <name type="common">Freshwater tardigrade</name>
    <dbReference type="NCBI Taxonomy" id="2072580"/>
    <lineage>
        <taxon>Eukaryota</taxon>
        <taxon>Metazoa</taxon>
        <taxon>Ecdysozoa</taxon>
        <taxon>Tardigrada</taxon>
        <taxon>Eutardigrada</taxon>
        <taxon>Parachela</taxon>
        <taxon>Hypsibioidea</taxon>
        <taxon>Hypsibiidae</taxon>
        <taxon>Hypsibius</taxon>
    </lineage>
</organism>
<dbReference type="InterPro" id="IPR051832">
    <property type="entry name" value="mTOR-Rac_regulators"/>
</dbReference>